<evidence type="ECO:0000313" key="1">
    <source>
        <dbReference type="EMBL" id="SFS30995.1"/>
    </source>
</evidence>
<gene>
    <name evidence="1" type="ORF">SAMN05660206_10170</name>
</gene>
<dbReference type="STRING" id="683125.SAMN05660206_10170"/>
<dbReference type="EMBL" id="FOZZ01000001">
    <property type="protein sequence ID" value="SFS30995.1"/>
    <property type="molecule type" value="Genomic_DNA"/>
</dbReference>
<name>A0A1I6NT01_9SPHI</name>
<sequence length="213" mass="25306">MLWDVNGHAIEIIASDKREVRTVRWTEEEKILAVGADIPQQEVRYLIKEMLDKEQEKIEINSITYLEFFDKKWPLKIKYGKGKPYFKNNIIYCFTDRKSISPVFLGKIQTTLFQDVIYREVGCWEDLLQVLVPEILFRKNDSTPFIITKAGEKITFSKSLKNLSLESLAYAVFKAMVQYVDLSEDEEEKLLDKYFPNWNNHYKILCYEYPKYI</sequence>
<proteinExistence type="predicted"/>
<evidence type="ECO:0000313" key="2">
    <source>
        <dbReference type="Proteomes" id="UP000198785"/>
    </source>
</evidence>
<dbReference type="AlphaFoldDB" id="A0A1I6NT01"/>
<keyword evidence="2" id="KW-1185">Reference proteome</keyword>
<accession>A0A1I6NT01</accession>
<dbReference type="Proteomes" id="UP000198785">
    <property type="component" value="Unassembled WGS sequence"/>
</dbReference>
<dbReference type="OrthoDB" id="707692at2"/>
<reference evidence="1 2" key="1">
    <citation type="submission" date="2016-10" db="EMBL/GenBank/DDBJ databases">
        <authorList>
            <person name="de Groot N.N."/>
        </authorList>
    </citation>
    <scope>NUCLEOTIDE SEQUENCE [LARGE SCALE GENOMIC DNA]</scope>
    <source>
        <strain evidence="1 2">DSM 22789</strain>
    </source>
</reference>
<organism evidence="1 2">
    <name type="scientific">Sphingobacterium wenxiniae</name>
    <dbReference type="NCBI Taxonomy" id="683125"/>
    <lineage>
        <taxon>Bacteria</taxon>
        <taxon>Pseudomonadati</taxon>
        <taxon>Bacteroidota</taxon>
        <taxon>Sphingobacteriia</taxon>
        <taxon>Sphingobacteriales</taxon>
        <taxon>Sphingobacteriaceae</taxon>
        <taxon>Sphingobacterium</taxon>
    </lineage>
</organism>
<protein>
    <submittedName>
        <fullName evidence="1">Uncharacterized protein</fullName>
    </submittedName>
</protein>
<dbReference type="RefSeq" id="WP_093363185.1">
    <property type="nucleotide sequence ID" value="NZ_FOZZ01000001.1"/>
</dbReference>